<proteinExistence type="predicted"/>
<comment type="caution">
    <text evidence="1">The sequence shown here is derived from an EMBL/GenBank/DDBJ whole genome shotgun (WGS) entry which is preliminary data.</text>
</comment>
<dbReference type="Proteomes" id="UP000075455">
    <property type="component" value="Unassembled WGS sequence"/>
</dbReference>
<evidence type="ECO:0000313" key="2">
    <source>
        <dbReference type="Proteomes" id="UP000075455"/>
    </source>
</evidence>
<evidence type="ECO:0000313" key="1">
    <source>
        <dbReference type="EMBL" id="KYD11327.1"/>
    </source>
</evidence>
<dbReference type="STRING" id="81408.B4119_3723"/>
<gene>
    <name evidence="1" type="ORF">B4119_3723</name>
</gene>
<dbReference type="EMBL" id="LQYS01000080">
    <property type="protein sequence ID" value="KYD11327.1"/>
    <property type="molecule type" value="Genomic_DNA"/>
</dbReference>
<accession>A0A150LG64</accession>
<organism evidence="1 2">
    <name type="scientific">Saccharococcus caldoxylosilyticus</name>
    <dbReference type="NCBI Taxonomy" id="81408"/>
    <lineage>
        <taxon>Bacteria</taxon>
        <taxon>Bacillati</taxon>
        <taxon>Bacillota</taxon>
        <taxon>Bacilli</taxon>
        <taxon>Bacillales</taxon>
        <taxon>Anoxybacillaceae</taxon>
        <taxon>Saccharococcus</taxon>
    </lineage>
</organism>
<reference evidence="1 2" key="1">
    <citation type="submission" date="2016-01" db="EMBL/GenBank/DDBJ databases">
        <title>Draft Genome Sequences of Seven Thermophilic Sporeformers Isolated from Foods.</title>
        <authorList>
            <person name="Berendsen E.M."/>
            <person name="Wells-Bennik M.H."/>
            <person name="Krawcyk A.O."/>
            <person name="De Jong A."/>
            <person name="Holsappel S."/>
            <person name="Eijlander R.T."/>
            <person name="Kuipers O.P."/>
        </authorList>
    </citation>
    <scope>NUCLEOTIDE SEQUENCE [LARGE SCALE GENOMIC DNA]</scope>
    <source>
        <strain evidence="1 2">B4119</strain>
    </source>
</reference>
<protein>
    <submittedName>
        <fullName evidence="1">Uncharacterized protein</fullName>
    </submittedName>
</protein>
<name>A0A150LG64_9BACL</name>
<dbReference type="AlphaFoldDB" id="A0A150LG64"/>
<sequence>MVCETIIRGEACLIVERIGREGSSKEERQKSKWTIFIIFF</sequence>